<gene>
    <name evidence="1" type="ORF">GCM10023173_21390</name>
</gene>
<keyword evidence="2" id="KW-1185">Reference proteome</keyword>
<proteinExistence type="predicted"/>
<evidence type="ECO:0000313" key="1">
    <source>
        <dbReference type="EMBL" id="GAA4519032.1"/>
    </source>
</evidence>
<organism evidence="1 2">
    <name type="scientific">Sphingobacterium thermophilum</name>
    <dbReference type="NCBI Taxonomy" id="768534"/>
    <lineage>
        <taxon>Bacteria</taxon>
        <taxon>Pseudomonadati</taxon>
        <taxon>Bacteroidota</taxon>
        <taxon>Sphingobacteriia</taxon>
        <taxon>Sphingobacteriales</taxon>
        <taxon>Sphingobacteriaceae</taxon>
        <taxon>Sphingobacterium</taxon>
    </lineage>
</organism>
<sequence length="60" mass="6787">MLIAVALLYSFIMQIQGNVLETNLLNVAHKIEGELKLDIAQQYGVKLIYSKNKIQLELKA</sequence>
<reference evidence="2" key="1">
    <citation type="journal article" date="2019" name="Int. J. Syst. Evol. Microbiol.">
        <title>The Global Catalogue of Microorganisms (GCM) 10K type strain sequencing project: providing services to taxonomists for standard genome sequencing and annotation.</title>
        <authorList>
            <consortium name="The Broad Institute Genomics Platform"/>
            <consortium name="The Broad Institute Genome Sequencing Center for Infectious Disease"/>
            <person name="Wu L."/>
            <person name="Ma J."/>
        </authorList>
    </citation>
    <scope>NUCLEOTIDE SEQUENCE [LARGE SCALE GENOMIC DNA]</scope>
    <source>
        <strain evidence="2">JCM 17858</strain>
    </source>
</reference>
<evidence type="ECO:0000313" key="2">
    <source>
        <dbReference type="Proteomes" id="UP001500394"/>
    </source>
</evidence>
<dbReference type="EMBL" id="BAABGR010000035">
    <property type="protein sequence ID" value="GAA4519032.1"/>
    <property type="molecule type" value="Genomic_DNA"/>
</dbReference>
<name>A0ABP8R5V5_9SPHI</name>
<dbReference type="Proteomes" id="UP001500394">
    <property type="component" value="Unassembled WGS sequence"/>
</dbReference>
<protein>
    <submittedName>
        <fullName evidence="1">Uncharacterized protein</fullName>
    </submittedName>
</protein>
<comment type="caution">
    <text evidence="1">The sequence shown here is derived from an EMBL/GenBank/DDBJ whole genome shotgun (WGS) entry which is preliminary data.</text>
</comment>
<accession>A0ABP8R5V5</accession>